<name>A0A5N5WK28_9EURO</name>
<evidence type="ECO:0000256" key="6">
    <source>
        <dbReference type="ARBA" id="ARBA00023242"/>
    </source>
</evidence>
<evidence type="ECO:0000256" key="4">
    <source>
        <dbReference type="ARBA" id="ARBA00023125"/>
    </source>
</evidence>
<dbReference type="PROSITE" id="PS50048">
    <property type="entry name" value="ZN2_CY6_FUNGAL_2"/>
    <property type="match status" value="1"/>
</dbReference>
<dbReference type="PROSITE" id="PS00463">
    <property type="entry name" value="ZN2_CY6_FUNGAL_1"/>
    <property type="match status" value="1"/>
</dbReference>
<organism evidence="9 10">
    <name type="scientific">Aspergillus leporis</name>
    <dbReference type="NCBI Taxonomy" id="41062"/>
    <lineage>
        <taxon>Eukaryota</taxon>
        <taxon>Fungi</taxon>
        <taxon>Dikarya</taxon>
        <taxon>Ascomycota</taxon>
        <taxon>Pezizomycotina</taxon>
        <taxon>Eurotiomycetes</taxon>
        <taxon>Eurotiomycetidae</taxon>
        <taxon>Eurotiales</taxon>
        <taxon>Aspergillaceae</taxon>
        <taxon>Aspergillus</taxon>
        <taxon>Aspergillus subgen. Circumdati</taxon>
    </lineage>
</organism>
<dbReference type="Proteomes" id="UP000326565">
    <property type="component" value="Unassembled WGS sequence"/>
</dbReference>
<accession>A0A5N5WK28</accession>
<dbReference type="InterPro" id="IPR050675">
    <property type="entry name" value="OAF3"/>
</dbReference>
<evidence type="ECO:0000313" key="9">
    <source>
        <dbReference type="EMBL" id="KAB8068833.1"/>
    </source>
</evidence>
<dbReference type="CDD" id="cd00067">
    <property type="entry name" value="GAL4"/>
    <property type="match status" value="1"/>
</dbReference>
<dbReference type="Gene3D" id="4.10.240.10">
    <property type="entry name" value="Zn(2)-C6 fungal-type DNA-binding domain"/>
    <property type="match status" value="1"/>
</dbReference>
<reference evidence="9 10" key="1">
    <citation type="submission" date="2019-04" db="EMBL/GenBank/DDBJ databases">
        <title>Friends and foes A comparative genomics study of 23 Aspergillus species from section Flavi.</title>
        <authorList>
            <consortium name="DOE Joint Genome Institute"/>
            <person name="Kjaerbolling I."/>
            <person name="Vesth T."/>
            <person name="Frisvad J.C."/>
            <person name="Nybo J.L."/>
            <person name="Theobald S."/>
            <person name="Kildgaard S."/>
            <person name="Isbrandt T."/>
            <person name="Kuo A."/>
            <person name="Sato A."/>
            <person name="Lyhne E.K."/>
            <person name="Kogle M.E."/>
            <person name="Wiebenga A."/>
            <person name="Kun R.S."/>
            <person name="Lubbers R.J."/>
            <person name="Makela M.R."/>
            <person name="Barry K."/>
            <person name="Chovatia M."/>
            <person name="Clum A."/>
            <person name="Daum C."/>
            <person name="Haridas S."/>
            <person name="He G."/>
            <person name="LaButti K."/>
            <person name="Lipzen A."/>
            <person name="Mondo S."/>
            <person name="Riley R."/>
            <person name="Salamov A."/>
            <person name="Simmons B.A."/>
            <person name="Magnuson J.K."/>
            <person name="Henrissat B."/>
            <person name="Mortensen U.H."/>
            <person name="Larsen T.O."/>
            <person name="Devries R.P."/>
            <person name="Grigoriev I.V."/>
            <person name="Machida M."/>
            <person name="Baker S.E."/>
            <person name="Andersen M.R."/>
        </authorList>
    </citation>
    <scope>NUCLEOTIDE SEQUENCE [LARGE SCALE GENOMIC DNA]</scope>
    <source>
        <strain evidence="9 10">CBS 151.66</strain>
    </source>
</reference>
<keyword evidence="4" id="KW-0238">DNA-binding</keyword>
<feature type="region of interest" description="Disordered" evidence="7">
    <location>
        <begin position="78"/>
        <end position="106"/>
    </location>
</feature>
<keyword evidence="3" id="KW-0805">Transcription regulation</keyword>
<feature type="domain" description="Zn(2)-C6 fungal-type" evidence="8">
    <location>
        <begin position="30"/>
        <end position="60"/>
    </location>
</feature>
<evidence type="ECO:0000256" key="2">
    <source>
        <dbReference type="ARBA" id="ARBA00022833"/>
    </source>
</evidence>
<dbReference type="PANTHER" id="PTHR31069">
    <property type="entry name" value="OLEATE-ACTIVATED TRANSCRIPTION FACTOR 1-RELATED"/>
    <property type="match status" value="1"/>
</dbReference>
<dbReference type="Pfam" id="PF08493">
    <property type="entry name" value="AflR"/>
    <property type="match status" value="1"/>
</dbReference>
<evidence type="ECO:0000256" key="1">
    <source>
        <dbReference type="ARBA" id="ARBA00022723"/>
    </source>
</evidence>
<keyword evidence="1" id="KW-0479">Metal-binding</keyword>
<dbReference type="InterPro" id="IPR013700">
    <property type="entry name" value="AflR"/>
</dbReference>
<keyword evidence="10" id="KW-1185">Reference proteome</keyword>
<evidence type="ECO:0000256" key="3">
    <source>
        <dbReference type="ARBA" id="ARBA00023015"/>
    </source>
</evidence>
<dbReference type="InterPro" id="IPR036864">
    <property type="entry name" value="Zn2-C6_fun-type_DNA-bd_sf"/>
</dbReference>
<sequence length="441" mass="48542">MESPLSSRKITYSSTPEHRAPYKLTKLKASCDFCALSKVKCDRGQPQCMRCIKNAVECHYSEARRIGRARQTYAASRLTATSQGKQQFTQDQTDSQGRSRSPFRSATLRDRLDSISSSASSLSLPSCAFQTPLSLPDGQPTCLKNDTGFLPKLFDDPFNASYYMENQSPTDHDLQNFGSSNLLLSPELLSQMPHFLNTRRLPAMDTSEEMDQSPIGTLGFPHSMPNASDMMDSDDSIHSIPPADCMRRSLQLLESMHVTRNPCSLADSRLHERHPQGFDACLRNNRIAVDTMLKILDCPCSRTPSLLFLLVLIAHLVIESYGALHAHHIAGFATSDDGNLDPSDRLPEVPVAIGTYLPDTDTRRKLIVEVVRSELKKMGALLDALSAMDTQLGGIATGRIGLGSSLASLLKAHQEALQSAREWCDGDKLREGRSDGASIVQ</sequence>
<evidence type="ECO:0000259" key="8">
    <source>
        <dbReference type="PROSITE" id="PS50048"/>
    </source>
</evidence>
<keyword evidence="6" id="KW-0539">Nucleus</keyword>
<dbReference type="AlphaFoldDB" id="A0A5N5WK28"/>
<dbReference type="EMBL" id="ML732371">
    <property type="protein sequence ID" value="KAB8068833.1"/>
    <property type="molecule type" value="Genomic_DNA"/>
</dbReference>
<keyword evidence="5" id="KW-0804">Transcription</keyword>
<evidence type="ECO:0000256" key="5">
    <source>
        <dbReference type="ARBA" id="ARBA00023163"/>
    </source>
</evidence>
<dbReference type="GO" id="GO:0000981">
    <property type="term" value="F:DNA-binding transcription factor activity, RNA polymerase II-specific"/>
    <property type="evidence" value="ECO:0007669"/>
    <property type="project" value="InterPro"/>
</dbReference>
<keyword evidence="2" id="KW-0862">Zinc</keyword>
<dbReference type="PANTHER" id="PTHR31069:SF31">
    <property type="entry name" value="MONODICTYPHENONE CLUSTER TRANSCRIPTION FACTOR-RELATED"/>
    <property type="match status" value="1"/>
</dbReference>
<dbReference type="Pfam" id="PF00172">
    <property type="entry name" value="Zn_clus"/>
    <property type="match status" value="1"/>
</dbReference>
<dbReference type="InterPro" id="IPR001138">
    <property type="entry name" value="Zn2Cys6_DnaBD"/>
</dbReference>
<evidence type="ECO:0000313" key="10">
    <source>
        <dbReference type="Proteomes" id="UP000326565"/>
    </source>
</evidence>
<dbReference type="GO" id="GO:0045122">
    <property type="term" value="P:aflatoxin biosynthetic process"/>
    <property type="evidence" value="ECO:0007669"/>
    <property type="project" value="InterPro"/>
</dbReference>
<proteinExistence type="predicted"/>
<dbReference type="GO" id="GO:0009893">
    <property type="term" value="P:positive regulation of metabolic process"/>
    <property type="evidence" value="ECO:0007669"/>
    <property type="project" value="UniProtKB-ARBA"/>
</dbReference>
<dbReference type="SUPFAM" id="SSF57701">
    <property type="entry name" value="Zn2/Cys6 DNA-binding domain"/>
    <property type="match status" value="1"/>
</dbReference>
<dbReference type="GO" id="GO:0005634">
    <property type="term" value="C:nucleus"/>
    <property type="evidence" value="ECO:0007669"/>
    <property type="project" value="InterPro"/>
</dbReference>
<protein>
    <recommendedName>
        <fullName evidence="8">Zn(2)-C6 fungal-type domain-containing protein</fullName>
    </recommendedName>
</protein>
<dbReference type="OrthoDB" id="2740448at2759"/>
<dbReference type="SMART" id="SM00066">
    <property type="entry name" value="GAL4"/>
    <property type="match status" value="1"/>
</dbReference>
<gene>
    <name evidence="9" type="ORF">BDV29DRAFT_183874</name>
</gene>
<dbReference type="GO" id="GO:0003677">
    <property type="term" value="F:DNA binding"/>
    <property type="evidence" value="ECO:0007669"/>
    <property type="project" value="UniProtKB-KW"/>
</dbReference>
<dbReference type="PRINTS" id="PR00755">
    <property type="entry name" value="AFLATOXINBRP"/>
</dbReference>
<dbReference type="GO" id="GO:0008270">
    <property type="term" value="F:zinc ion binding"/>
    <property type="evidence" value="ECO:0007669"/>
    <property type="project" value="InterPro"/>
</dbReference>
<evidence type="ECO:0000256" key="7">
    <source>
        <dbReference type="SAM" id="MobiDB-lite"/>
    </source>
</evidence>
<feature type="compositionally biased region" description="Polar residues" evidence="7">
    <location>
        <begin position="78"/>
        <end position="104"/>
    </location>
</feature>